<proteinExistence type="predicted"/>
<reference evidence="1 2" key="1">
    <citation type="submission" date="2018-06" db="EMBL/GenBank/DDBJ databases">
        <title>Genomic Encyclopedia of Archaeal and Bacterial Type Strains, Phase II (KMG-II): from individual species to whole genera.</title>
        <authorList>
            <person name="Goeker M."/>
        </authorList>
    </citation>
    <scope>NUCLEOTIDE SEQUENCE [LARGE SCALE GENOMIC DNA]</scope>
    <source>
        <strain evidence="1 2">DSM 29821</strain>
    </source>
</reference>
<evidence type="ECO:0000313" key="1">
    <source>
        <dbReference type="EMBL" id="RAJ83649.1"/>
    </source>
</evidence>
<gene>
    <name evidence="1" type="ORF">CLV59_103620</name>
</gene>
<dbReference type="RefSeq" id="WP_146616174.1">
    <property type="nucleotide sequence ID" value="NZ_QLMA01000003.1"/>
</dbReference>
<organism evidence="1 2">
    <name type="scientific">Chitinophaga dinghuensis</name>
    <dbReference type="NCBI Taxonomy" id="1539050"/>
    <lineage>
        <taxon>Bacteria</taxon>
        <taxon>Pseudomonadati</taxon>
        <taxon>Bacteroidota</taxon>
        <taxon>Chitinophagia</taxon>
        <taxon>Chitinophagales</taxon>
        <taxon>Chitinophagaceae</taxon>
        <taxon>Chitinophaga</taxon>
    </lineage>
</organism>
<dbReference type="InterPro" id="IPR058238">
    <property type="entry name" value="Lant_leader_dom"/>
</dbReference>
<dbReference type="NCBIfam" id="NF038153">
    <property type="entry name" value="lant_leader_L1a"/>
    <property type="match status" value="1"/>
</dbReference>
<sequence>MKKKKLHLEKKLVFDKTVVASLVQQPEQIIGGAAYNSMANTLCNTINYTVCNTVCQNHACA</sequence>
<dbReference type="EMBL" id="QLMA01000003">
    <property type="protein sequence ID" value="RAJ83649.1"/>
    <property type="molecule type" value="Genomic_DNA"/>
</dbReference>
<keyword evidence="2" id="KW-1185">Reference proteome</keyword>
<dbReference type="OrthoDB" id="9924457at2"/>
<protein>
    <submittedName>
        <fullName evidence="1">Uncharacterized protein</fullName>
    </submittedName>
</protein>
<name>A0A327W315_9BACT</name>
<comment type="caution">
    <text evidence="1">The sequence shown here is derived from an EMBL/GenBank/DDBJ whole genome shotgun (WGS) entry which is preliminary data.</text>
</comment>
<accession>A0A327W315</accession>
<dbReference type="Proteomes" id="UP000249819">
    <property type="component" value="Unassembled WGS sequence"/>
</dbReference>
<dbReference type="AlphaFoldDB" id="A0A327W315"/>
<evidence type="ECO:0000313" key="2">
    <source>
        <dbReference type="Proteomes" id="UP000249819"/>
    </source>
</evidence>